<gene>
    <name evidence="3" type="ORF">LTLLF_146575</name>
</gene>
<reference evidence="3" key="1">
    <citation type="submission" date="2020-03" db="EMBL/GenBank/DDBJ databases">
        <title>Studies in the Genomics of Life Span.</title>
        <authorList>
            <person name="Glass D."/>
        </authorList>
    </citation>
    <scope>NUCLEOTIDE SEQUENCE</scope>
    <source>
        <strain evidence="3">LTLLF</strain>
        <tissue evidence="3">Muscle</tissue>
    </source>
</reference>
<accession>A0A8J6GKW1</accession>
<dbReference type="AlphaFoldDB" id="A0A8J6GKW1"/>
<dbReference type="Proteomes" id="UP000710432">
    <property type="component" value="Unassembled WGS sequence"/>
</dbReference>
<evidence type="ECO:0000313" key="3">
    <source>
        <dbReference type="EMBL" id="KAH0512177.1"/>
    </source>
</evidence>
<dbReference type="EMBL" id="JAATJU010022069">
    <property type="protein sequence ID" value="KAH0512177.1"/>
    <property type="molecule type" value="Genomic_DNA"/>
</dbReference>
<protein>
    <submittedName>
        <fullName evidence="3">Protein crumbs-like protein 1</fullName>
    </submittedName>
</protein>
<evidence type="ECO:0000256" key="2">
    <source>
        <dbReference type="SAM" id="Phobius"/>
    </source>
</evidence>
<evidence type="ECO:0000313" key="4">
    <source>
        <dbReference type="Proteomes" id="UP000710432"/>
    </source>
</evidence>
<keyword evidence="2" id="KW-1133">Transmembrane helix</keyword>
<feature type="compositionally biased region" description="Pro residues" evidence="1">
    <location>
        <begin position="89"/>
        <end position="98"/>
    </location>
</feature>
<keyword evidence="2" id="KW-0812">Transmembrane</keyword>
<evidence type="ECO:0000256" key="1">
    <source>
        <dbReference type="SAM" id="MobiDB-lite"/>
    </source>
</evidence>
<sequence length="98" mass="10463">MPCPLIKQERGTAGAEVSGEESGSSVKLADDWLAGIFTAVGSGTLALFFILFLAVVASLMASNKRATQGTYSPSRHEKAGPRVEMWSRMPPPALERLI</sequence>
<feature type="transmembrane region" description="Helical" evidence="2">
    <location>
        <begin position="32"/>
        <end position="56"/>
    </location>
</feature>
<name>A0A8J6GKW1_MICOH</name>
<organism evidence="3 4">
    <name type="scientific">Microtus ochrogaster</name>
    <name type="common">Prairie vole</name>
    <dbReference type="NCBI Taxonomy" id="79684"/>
    <lineage>
        <taxon>Eukaryota</taxon>
        <taxon>Metazoa</taxon>
        <taxon>Chordata</taxon>
        <taxon>Craniata</taxon>
        <taxon>Vertebrata</taxon>
        <taxon>Euteleostomi</taxon>
        <taxon>Mammalia</taxon>
        <taxon>Eutheria</taxon>
        <taxon>Euarchontoglires</taxon>
        <taxon>Glires</taxon>
        <taxon>Rodentia</taxon>
        <taxon>Myomorpha</taxon>
        <taxon>Muroidea</taxon>
        <taxon>Cricetidae</taxon>
        <taxon>Arvicolinae</taxon>
        <taxon>Microtus</taxon>
    </lineage>
</organism>
<feature type="compositionally biased region" description="Polar residues" evidence="1">
    <location>
        <begin position="64"/>
        <end position="73"/>
    </location>
</feature>
<comment type="caution">
    <text evidence="3">The sequence shown here is derived from an EMBL/GenBank/DDBJ whole genome shotgun (WGS) entry which is preliminary data.</text>
</comment>
<proteinExistence type="predicted"/>
<keyword evidence="2" id="KW-0472">Membrane</keyword>
<feature type="region of interest" description="Disordered" evidence="1">
    <location>
        <begin position="1"/>
        <end position="20"/>
    </location>
</feature>
<feature type="region of interest" description="Disordered" evidence="1">
    <location>
        <begin position="64"/>
        <end position="98"/>
    </location>
</feature>